<feature type="domain" description="Gnk2-homologous" evidence="8">
    <location>
        <begin position="36"/>
        <end position="136"/>
    </location>
</feature>
<dbReference type="Gene3D" id="3.20.20.70">
    <property type="entry name" value="Aldolase class I"/>
    <property type="match status" value="1"/>
</dbReference>
<reference evidence="9" key="1">
    <citation type="submission" date="2020-01" db="EMBL/GenBank/DDBJ databases">
        <authorList>
            <person name="Mishra B."/>
        </authorList>
    </citation>
    <scope>NUCLEOTIDE SEQUENCE [LARGE SCALE GENOMIC DNA]</scope>
</reference>
<dbReference type="InterPro" id="IPR013785">
    <property type="entry name" value="Aldolase_TIM"/>
</dbReference>
<dbReference type="Pfam" id="PF00478">
    <property type="entry name" value="IMPDH"/>
    <property type="match status" value="1"/>
</dbReference>
<accession>A0A6D2IUJ2</accession>
<comment type="caution">
    <text evidence="9">The sequence shown here is derived from an EMBL/GenBank/DDBJ whole genome shotgun (WGS) entry which is preliminary data.</text>
</comment>
<keyword evidence="5" id="KW-0560">Oxidoreductase</keyword>
<dbReference type="Gene3D" id="3.30.430.20">
    <property type="entry name" value="Gnk2 domain, C-X8-C-X2-C motif"/>
    <property type="match status" value="2"/>
</dbReference>
<evidence type="ECO:0000256" key="5">
    <source>
        <dbReference type="ARBA" id="ARBA00023002"/>
    </source>
</evidence>
<dbReference type="OrthoDB" id="1909574at2759"/>
<comment type="similarity">
    <text evidence="6">Belongs to the cysteine-rich repeat secretory protein family.</text>
</comment>
<keyword evidence="10" id="KW-1185">Reference proteome</keyword>
<dbReference type="InterPro" id="IPR038408">
    <property type="entry name" value="GNK2_sf"/>
</dbReference>
<evidence type="ECO:0000256" key="1">
    <source>
        <dbReference type="ARBA" id="ARBA00004613"/>
    </source>
</evidence>
<evidence type="ECO:0000256" key="7">
    <source>
        <dbReference type="SAM" id="SignalP"/>
    </source>
</evidence>
<dbReference type="AlphaFoldDB" id="A0A6D2IUJ2"/>
<dbReference type="GO" id="GO:0005576">
    <property type="term" value="C:extracellular region"/>
    <property type="evidence" value="ECO:0007669"/>
    <property type="project" value="UniProtKB-SubCell"/>
</dbReference>
<dbReference type="PANTHER" id="PTHR32411:SF54">
    <property type="entry name" value="CYSTEINE-RICH REPEAT SECRETORY PROTEIN 29-RELATED"/>
    <property type="match status" value="1"/>
</dbReference>
<dbReference type="GO" id="GO:0016491">
    <property type="term" value="F:oxidoreductase activity"/>
    <property type="evidence" value="ECO:0007669"/>
    <property type="project" value="UniProtKB-KW"/>
</dbReference>
<feature type="chain" id="PRO_5025338482" description="Gnk2-homologous domain-containing protein" evidence="7">
    <location>
        <begin position="30"/>
        <end position="461"/>
    </location>
</feature>
<sequence>MYSSCAQSKRLISVHILAIQLLLVRSVSSLNLTNAYLNHKCHVSQGTYKPGSNYEKDLNFLIGRISNDPFVDGFIHLSNGEPPVTVIFQCRGDSYGSTCRSLFATAIAELRRRCPGNKGATIWYDQCFLDIGTINASPRKIDYKNTFSMHNPNNVNGDKVLFNKKTRDLLYELILKADQAMPNSNSLQYYAAGEKMIGTKKLYAMVQCAQDISDCKGCLEWSIKELSKCCDSKQGGRVLGTSCNLSWRVPLSIPCVSSPMDTVSESHMAAAMASLRGIGIVAQSSIIRQAKSLRHPIASDAGVKFPEYEITSLDAFGPSCLCHPNMNNDDSEIVRLRHEFSVDENELRVKGDEDIRLHEELRRQHGETVNVVTKDDIERVKGYPKSGPGIVGPDGAEFDSSWFDGLRVGMGSGSICTTQEVCVVGRGQATAVYKVCSVAEQSWIPVIADGSISNSELNDTW</sequence>
<organism evidence="9 10">
    <name type="scientific">Microthlaspi erraticum</name>
    <dbReference type="NCBI Taxonomy" id="1685480"/>
    <lineage>
        <taxon>Eukaryota</taxon>
        <taxon>Viridiplantae</taxon>
        <taxon>Streptophyta</taxon>
        <taxon>Embryophyta</taxon>
        <taxon>Tracheophyta</taxon>
        <taxon>Spermatophyta</taxon>
        <taxon>Magnoliopsida</taxon>
        <taxon>eudicotyledons</taxon>
        <taxon>Gunneridae</taxon>
        <taxon>Pentapetalae</taxon>
        <taxon>rosids</taxon>
        <taxon>malvids</taxon>
        <taxon>Brassicales</taxon>
        <taxon>Brassicaceae</taxon>
        <taxon>Coluteocarpeae</taxon>
        <taxon>Microthlaspi</taxon>
    </lineage>
</organism>
<evidence type="ECO:0000313" key="10">
    <source>
        <dbReference type="Proteomes" id="UP000467841"/>
    </source>
</evidence>
<dbReference type="Pfam" id="PF01657">
    <property type="entry name" value="Stress-antifung"/>
    <property type="match status" value="1"/>
</dbReference>
<dbReference type="InterPro" id="IPR015875">
    <property type="entry name" value="IMP_DH/GMP_Rdtase_CS"/>
</dbReference>
<name>A0A6D2IUJ2_9BRAS</name>
<dbReference type="InterPro" id="IPR002902">
    <property type="entry name" value="GNK2"/>
</dbReference>
<keyword evidence="4" id="KW-0677">Repeat</keyword>
<feature type="domain" description="Gnk2-homologous" evidence="8">
    <location>
        <begin position="143"/>
        <end position="252"/>
    </location>
</feature>
<dbReference type="CDD" id="cd23509">
    <property type="entry name" value="Gnk2-like"/>
    <property type="match status" value="2"/>
</dbReference>
<protein>
    <recommendedName>
        <fullName evidence="8">Gnk2-homologous domain-containing protein</fullName>
    </recommendedName>
</protein>
<evidence type="ECO:0000313" key="9">
    <source>
        <dbReference type="EMBL" id="CAA7030247.1"/>
    </source>
</evidence>
<dbReference type="PROSITE" id="PS51473">
    <property type="entry name" value="GNK2"/>
    <property type="match status" value="2"/>
</dbReference>
<dbReference type="SMART" id="SM01240">
    <property type="entry name" value="IMPDH"/>
    <property type="match status" value="1"/>
</dbReference>
<dbReference type="InterPro" id="IPR001093">
    <property type="entry name" value="IMP_DH_GMPRt"/>
</dbReference>
<gene>
    <name evidence="9" type="ORF">MERR_LOCUS17482</name>
</gene>
<evidence type="ECO:0000256" key="2">
    <source>
        <dbReference type="ARBA" id="ARBA00022525"/>
    </source>
</evidence>
<comment type="subcellular location">
    <subcellularLocation>
        <location evidence="1">Secreted</location>
    </subcellularLocation>
</comment>
<keyword evidence="2" id="KW-0964">Secreted</keyword>
<proteinExistence type="inferred from homology"/>
<evidence type="ECO:0000256" key="6">
    <source>
        <dbReference type="ARBA" id="ARBA00038515"/>
    </source>
</evidence>
<dbReference type="InterPro" id="IPR050581">
    <property type="entry name" value="CRR_secretory_protein"/>
</dbReference>
<evidence type="ECO:0000256" key="4">
    <source>
        <dbReference type="ARBA" id="ARBA00022737"/>
    </source>
</evidence>
<dbReference type="Proteomes" id="UP000467841">
    <property type="component" value="Unassembled WGS sequence"/>
</dbReference>
<dbReference type="EMBL" id="CACVBM020001092">
    <property type="protein sequence ID" value="CAA7030247.1"/>
    <property type="molecule type" value="Genomic_DNA"/>
</dbReference>
<dbReference type="PROSITE" id="PS00487">
    <property type="entry name" value="IMP_DH_GMP_RED"/>
    <property type="match status" value="1"/>
</dbReference>
<dbReference type="SUPFAM" id="SSF51412">
    <property type="entry name" value="Inosine monophosphate dehydrogenase (IMPDH)"/>
    <property type="match status" value="1"/>
</dbReference>
<evidence type="ECO:0000256" key="3">
    <source>
        <dbReference type="ARBA" id="ARBA00022729"/>
    </source>
</evidence>
<evidence type="ECO:0000259" key="8">
    <source>
        <dbReference type="PROSITE" id="PS51473"/>
    </source>
</evidence>
<dbReference type="PANTHER" id="PTHR32411">
    <property type="entry name" value="CYSTEINE-RICH REPEAT SECRETORY PROTEIN 38-RELATED"/>
    <property type="match status" value="1"/>
</dbReference>
<feature type="signal peptide" evidence="7">
    <location>
        <begin position="1"/>
        <end position="29"/>
    </location>
</feature>
<keyword evidence="3 7" id="KW-0732">Signal</keyword>